<proteinExistence type="predicted"/>
<comment type="caution">
    <text evidence="3">The sequence shown here is derived from an EMBL/GenBank/DDBJ whole genome shotgun (WGS) entry which is preliminary data.</text>
</comment>
<dbReference type="Proteomes" id="UP000638570">
    <property type="component" value="Unassembled WGS sequence"/>
</dbReference>
<organism evidence="3 4">
    <name type="scientific">Zobellella iuensis</name>
    <dbReference type="NCBI Taxonomy" id="2803811"/>
    <lineage>
        <taxon>Bacteria</taxon>
        <taxon>Pseudomonadati</taxon>
        <taxon>Pseudomonadota</taxon>
        <taxon>Gammaproteobacteria</taxon>
        <taxon>Aeromonadales</taxon>
        <taxon>Aeromonadaceae</taxon>
        <taxon>Zobellella</taxon>
    </lineage>
</organism>
<feature type="region of interest" description="Disordered" evidence="1">
    <location>
        <begin position="1"/>
        <end position="38"/>
    </location>
</feature>
<keyword evidence="4" id="KW-1185">Reference proteome</keyword>
<evidence type="ECO:0000256" key="1">
    <source>
        <dbReference type="SAM" id="MobiDB-lite"/>
    </source>
</evidence>
<gene>
    <name evidence="3" type="ORF">JKV55_09685</name>
</gene>
<dbReference type="Gene3D" id="1.10.132.90">
    <property type="match status" value="1"/>
</dbReference>
<dbReference type="EMBL" id="JAERTZ010000021">
    <property type="protein sequence ID" value="MBL1377599.1"/>
    <property type="molecule type" value="Genomic_DNA"/>
</dbReference>
<dbReference type="InterPro" id="IPR041651">
    <property type="entry name" value="DUF5610"/>
</dbReference>
<evidence type="ECO:0000313" key="3">
    <source>
        <dbReference type="EMBL" id="MBL1377599.1"/>
    </source>
</evidence>
<accession>A0ABS1QRW0</accession>
<sequence length="191" mass="20944">MLKTQVSHPGRTNPENAKATDKQAEHSPGAELSKVRDELKARSNKGLIEAMFGAADKSNDKSMRIFFREVLDKLNAELGEEFAVTEDRMASERDDFWSPENTAERIANGALGHFDTFKKQHPDLTEPEQVEQFLAKITKAIDQGYGEAVKVLDGLGVYAGAIKDNAEATRALVDERLAAFREARLGPAAGA</sequence>
<protein>
    <submittedName>
        <fullName evidence="3">DUF5610 domain-containing protein</fullName>
    </submittedName>
</protein>
<feature type="domain" description="DUF5610" evidence="2">
    <location>
        <begin position="61"/>
        <end position="180"/>
    </location>
</feature>
<name>A0ABS1QRW0_9GAMM</name>
<dbReference type="Pfam" id="PF18433">
    <property type="entry name" value="DUF5610"/>
    <property type="match status" value="1"/>
</dbReference>
<reference evidence="4" key="1">
    <citation type="submission" date="2021-01" db="EMBL/GenBank/DDBJ databases">
        <title>Genome public.</title>
        <authorList>
            <person name="Liu C."/>
            <person name="Sun Q."/>
        </authorList>
    </citation>
    <scope>NUCLEOTIDE SEQUENCE [LARGE SCALE GENOMIC DNA]</scope>
    <source>
        <strain evidence="4">CGMCC 1.18722</strain>
    </source>
</reference>
<evidence type="ECO:0000259" key="2">
    <source>
        <dbReference type="Pfam" id="PF18433"/>
    </source>
</evidence>
<evidence type="ECO:0000313" key="4">
    <source>
        <dbReference type="Proteomes" id="UP000638570"/>
    </source>
</evidence>
<dbReference type="RefSeq" id="WP_202084685.1">
    <property type="nucleotide sequence ID" value="NZ_JAERTZ010000021.1"/>
</dbReference>